<feature type="domain" description="Peptidase S1" evidence="2">
    <location>
        <begin position="40"/>
        <end position="262"/>
    </location>
</feature>
<dbReference type="PROSITE" id="PS50240">
    <property type="entry name" value="TRYPSIN_DOM"/>
    <property type="match status" value="1"/>
</dbReference>
<dbReference type="Proteomes" id="UP001223072">
    <property type="component" value="Unassembled WGS sequence"/>
</dbReference>
<name>A0ABU0RN72_9ACTN</name>
<dbReference type="PANTHER" id="PTHR24260:SF136">
    <property type="entry name" value="GH08193P-RELATED"/>
    <property type="match status" value="1"/>
</dbReference>
<sequence>MRHVMRHVIRPTGPKRRNTLAAALLAIPVALAAAPTPASAVTGPAAPSAGATYAAQIVVGDHDRGCSGVLVARQWLLTAASCFADDPATSISVPAGKPARTTTATIGRSDLSGTAGAVRQVVELAPSTGRDVVLARLDRAVTNVAPIALAATAPTAGEELQFAGYGRTATEWAPLALHTGTLSVDASTATTVTVTGKNGASACMGDTGGPVIRTVNGTPQLAALNSRSYQGGCFGIDATETRTGGIATRVDDLASWVSGFVDAFRPLKNVGTQRCLAVPAANTGNNIPLIQWTCSTGAEQQWRLEHVDGGNGDRYRVRNSNSKKCLAMPAASKEDAAQAIQWPCGTGTEQVWLQDSIGRLRNLNSDKCLAIPGSDTAPGAKVIQWPCSTNNDQRWTW</sequence>
<dbReference type="InterPro" id="IPR043504">
    <property type="entry name" value="Peptidase_S1_PA_chymotrypsin"/>
</dbReference>
<dbReference type="InterPro" id="IPR009003">
    <property type="entry name" value="Peptidase_S1_PA"/>
</dbReference>
<dbReference type="EMBL" id="JAUSZS010000004">
    <property type="protein sequence ID" value="MDQ0933183.1"/>
    <property type="molecule type" value="Genomic_DNA"/>
</dbReference>
<reference evidence="3 4" key="1">
    <citation type="submission" date="2023-07" db="EMBL/GenBank/DDBJ databases">
        <title>Comparative genomics of wheat-associated soil bacteria to identify genetic determinants of phenazine resistance.</title>
        <authorList>
            <person name="Mouncey N."/>
        </authorList>
    </citation>
    <scope>NUCLEOTIDE SEQUENCE [LARGE SCALE GENOMIC DNA]</scope>
    <source>
        <strain evidence="3 4">W2I16</strain>
    </source>
</reference>
<dbReference type="InterPro" id="IPR051333">
    <property type="entry name" value="CLIP_Serine_Protease"/>
</dbReference>
<keyword evidence="4" id="KW-1185">Reference proteome</keyword>
<dbReference type="Gene3D" id="2.40.10.10">
    <property type="entry name" value="Trypsin-like serine proteases"/>
    <property type="match status" value="1"/>
</dbReference>
<dbReference type="SMART" id="SM00458">
    <property type="entry name" value="RICIN"/>
    <property type="match status" value="1"/>
</dbReference>
<dbReference type="Pfam" id="PF00652">
    <property type="entry name" value="Ricin_B_lectin"/>
    <property type="match status" value="1"/>
</dbReference>
<organism evidence="3 4">
    <name type="scientific">Streptomyces turgidiscabies</name>
    <dbReference type="NCBI Taxonomy" id="85558"/>
    <lineage>
        <taxon>Bacteria</taxon>
        <taxon>Bacillati</taxon>
        <taxon>Actinomycetota</taxon>
        <taxon>Actinomycetes</taxon>
        <taxon>Kitasatosporales</taxon>
        <taxon>Streptomycetaceae</taxon>
        <taxon>Streptomyces</taxon>
    </lineage>
</organism>
<dbReference type="SUPFAM" id="SSF50494">
    <property type="entry name" value="Trypsin-like serine proteases"/>
    <property type="match status" value="1"/>
</dbReference>
<gene>
    <name evidence="3" type="ORF">QFZ49_003123</name>
</gene>
<dbReference type="InterPro" id="IPR001254">
    <property type="entry name" value="Trypsin_dom"/>
</dbReference>
<dbReference type="PANTHER" id="PTHR24260">
    <property type="match status" value="1"/>
</dbReference>
<evidence type="ECO:0000313" key="4">
    <source>
        <dbReference type="Proteomes" id="UP001223072"/>
    </source>
</evidence>
<protein>
    <recommendedName>
        <fullName evidence="2">Peptidase S1 domain-containing protein</fullName>
    </recommendedName>
</protein>
<dbReference type="Gene3D" id="2.80.10.50">
    <property type="match status" value="2"/>
</dbReference>
<feature type="chain" id="PRO_5045724150" description="Peptidase S1 domain-containing protein" evidence="1">
    <location>
        <begin position="41"/>
        <end position="397"/>
    </location>
</feature>
<comment type="caution">
    <text evidence="3">The sequence shown here is derived from an EMBL/GenBank/DDBJ whole genome shotgun (WGS) entry which is preliminary data.</text>
</comment>
<dbReference type="PROSITE" id="PS50231">
    <property type="entry name" value="RICIN_B_LECTIN"/>
    <property type="match status" value="1"/>
</dbReference>
<dbReference type="PRINTS" id="PR00722">
    <property type="entry name" value="CHYMOTRYPSIN"/>
</dbReference>
<dbReference type="InterPro" id="IPR000772">
    <property type="entry name" value="Ricin_B_lectin"/>
</dbReference>
<evidence type="ECO:0000256" key="1">
    <source>
        <dbReference type="SAM" id="SignalP"/>
    </source>
</evidence>
<feature type="signal peptide" evidence="1">
    <location>
        <begin position="1"/>
        <end position="40"/>
    </location>
</feature>
<evidence type="ECO:0000313" key="3">
    <source>
        <dbReference type="EMBL" id="MDQ0933183.1"/>
    </source>
</evidence>
<accession>A0ABU0RN72</accession>
<dbReference type="SUPFAM" id="SSF50370">
    <property type="entry name" value="Ricin B-like lectins"/>
    <property type="match status" value="1"/>
</dbReference>
<proteinExistence type="predicted"/>
<dbReference type="SMART" id="SM00020">
    <property type="entry name" value="Tryp_SPc"/>
    <property type="match status" value="1"/>
</dbReference>
<dbReference type="InterPro" id="IPR001314">
    <property type="entry name" value="Peptidase_S1A"/>
</dbReference>
<dbReference type="InterPro" id="IPR035992">
    <property type="entry name" value="Ricin_B-like_lectins"/>
</dbReference>
<dbReference type="CDD" id="cd00161">
    <property type="entry name" value="beta-trefoil_Ricin-like"/>
    <property type="match status" value="1"/>
</dbReference>
<evidence type="ECO:0000259" key="2">
    <source>
        <dbReference type="PROSITE" id="PS50240"/>
    </source>
</evidence>
<dbReference type="Pfam" id="PF00089">
    <property type="entry name" value="Trypsin"/>
    <property type="match status" value="1"/>
</dbReference>
<keyword evidence="1" id="KW-0732">Signal</keyword>